<accession>A0ABD2YB68</accession>
<protein>
    <recommendedName>
        <fullName evidence="1">RNase H type-1 domain-containing protein</fullName>
    </recommendedName>
</protein>
<evidence type="ECO:0000313" key="3">
    <source>
        <dbReference type="Proteomes" id="UP001630127"/>
    </source>
</evidence>
<keyword evidence="3" id="KW-1185">Reference proteome</keyword>
<dbReference type="PANTHER" id="PTHR47074">
    <property type="entry name" value="BNAC02G40300D PROTEIN"/>
    <property type="match status" value="1"/>
</dbReference>
<name>A0ABD2YB68_9GENT</name>
<dbReference type="AlphaFoldDB" id="A0ABD2YB68"/>
<dbReference type="Proteomes" id="UP001630127">
    <property type="component" value="Unassembled WGS sequence"/>
</dbReference>
<dbReference type="PANTHER" id="PTHR47074:SF11">
    <property type="entry name" value="REVERSE TRANSCRIPTASE-LIKE PROTEIN"/>
    <property type="match status" value="1"/>
</dbReference>
<dbReference type="InterPro" id="IPR052929">
    <property type="entry name" value="RNase_H-like_EbsB-rel"/>
</dbReference>
<dbReference type="EMBL" id="JBJUIK010000014">
    <property type="protein sequence ID" value="KAL3504687.1"/>
    <property type="molecule type" value="Genomic_DNA"/>
</dbReference>
<organism evidence="2 3">
    <name type="scientific">Cinchona calisaya</name>
    <dbReference type="NCBI Taxonomy" id="153742"/>
    <lineage>
        <taxon>Eukaryota</taxon>
        <taxon>Viridiplantae</taxon>
        <taxon>Streptophyta</taxon>
        <taxon>Embryophyta</taxon>
        <taxon>Tracheophyta</taxon>
        <taxon>Spermatophyta</taxon>
        <taxon>Magnoliopsida</taxon>
        <taxon>eudicotyledons</taxon>
        <taxon>Gunneridae</taxon>
        <taxon>Pentapetalae</taxon>
        <taxon>asterids</taxon>
        <taxon>lamiids</taxon>
        <taxon>Gentianales</taxon>
        <taxon>Rubiaceae</taxon>
        <taxon>Cinchonoideae</taxon>
        <taxon>Cinchoneae</taxon>
        <taxon>Cinchona</taxon>
    </lineage>
</organism>
<evidence type="ECO:0000259" key="1">
    <source>
        <dbReference type="Pfam" id="PF13456"/>
    </source>
</evidence>
<reference evidence="2 3" key="1">
    <citation type="submission" date="2024-11" db="EMBL/GenBank/DDBJ databases">
        <title>A near-complete genome assembly of Cinchona calisaya.</title>
        <authorList>
            <person name="Lian D.C."/>
            <person name="Zhao X.W."/>
            <person name="Wei L."/>
        </authorList>
    </citation>
    <scope>NUCLEOTIDE SEQUENCE [LARGE SCALE GENOMIC DNA]</scope>
    <source>
        <tissue evidence="2">Nenye</tissue>
    </source>
</reference>
<dbReference type="Pfam" id="PF13456">
    <property type="entry name" value="RVT_3"/>
    <property type="match status" value="1"/>
</dbReference>
<evidence type="ECO:0000313" key="2">
    <source>
        <dbReference type="EMBL" id="KAL3504687.1"/>
    </source>
</evidence>
<proteinExistence type="predicted"/>
<comment type="caution">
    <text evidence="2">The sequence shown here is derived from an EMBL/GenBank/DDBJ whole genome shotgun (WGS) entry which is preliminary data.</text>
</comment>
<dbReference type="InterPro" id="IPR002156">
    <property type="entry name" value="RNaseH_domain"/>
</dbReference>
<sequence length="137" mass="15278">MLVSSTVNQYVRIDMLYGKLLMNLVTTKEANKKSDRSQDAQLPFQWHPPLASIFKINFDTAHFKDIFCCGVGVVIQDHLGKFIAGATEKIDNILSPELAEVLATRGAVKLATELGLSEFWLETLMRLICLTLILAPL</sequence>
<gene>
    <name evidence="2" type="ORF">ACH5RR_034528</name>
</gene>
<feature type="domain" description="RNase H type-1" evidence="1">
    <location>
        <begin position="64"/>
        <end position="123"/>
    </location>
</feature>